<evidence type="ECO:0000313" key="3">
    <source>
        <dbReference type="Proteomes" id="UP000244450"/>
    </source>
</evidence>
<feature type="region of interest" description="Disordered" evidence="1">
    <location>
        <begin position="295"/>
        <end position="335"/>
    </location>
</feature>
<sequence>MTAQRIIQHIFKEPGLEKVTQWELEKLVTDYPFFTGARALLAKRAYQRSSDLQHEAVIKALLYTSAPHYLYQFVQSPPDVITPAPVIDLPENEAVTDEATAAQHIDHLVATANAGAAPWSEATTLPSFTEPTPEATEELAAAGEISVTAYEAIAADAAGEKTPEPLLDTHALDTLETGHLSVDAYEAIHADEDIPAAAPAPDTHTLDTLEAGQISVAAYEAITTLNEEATETPAHPAEAPYEASHAEAILETTTGSFGATAPELAAALTQPITPADEKPRLTFHEEMEAFRRSLAAQQEQEEAGHNTRETAADAALPEQSSVETPAATVPASQPDNTDFRLRMEAFRQSLLASEDTAEEGATDQSVSEAEAAVLQNFNVHSFQDELAALKNSFTVEENTGESLTDTLQAGAFAAAETLEATQPAAPEATDATLETGAIAPPHAQQATPTLGEVSQENAATLAQALETGAREAIVETEDKEGLEATLETASEGLPDFMEETPVHPAATLAAEAATLADNEPAFTSGDTTAAMPAFTSNVPAANTPDITEQELQASDIQLVSDAINDHLPVPGTLPAPAEDAPIITTWMPPQQSVSAAAPEQAFADAPETAAQDAAPEEAFADAPETAAQDAAPAQAFAQAPETSDQEAAPVQAFAQAPETAAQDAAPQHLTEGEGPENYEEGPIKIYPLEMPEETDLTFQPLYSEDYFAYKKLADPVAAEKMSEKGEQEMKSFTNWLRTMKDSFAEKTQKDWYHEQLHRVYEEEEESGISERVEKMALQSIMLDDDIVSETLAEIWARQRQHQKAIQIYKKLSLLNPGKSAYFAQKINELQSDINK</sequence>
<organism evidence="2 3">
    <name type="scientific">Chitinophaga parva</name>
    <dbReference type="NCBI Taxonomy" id="2169414"/>
    <lineage>
        <taxon>Bacteria</taxon>
        <taxon>Pseudomonadati</taxon>
        <taxon>Bacteroidota</taxon>
        <taxon>Chitinophagia</taxon>
        <taxon>Chitinophagales</taxon>
        <taxon>Chitinophagaceae</taxon>
        <taxon>Chitinophaga</taxon>
    </lineage>
</organism>
<reference evidence="2 3" key="1">
    <citation type="submission" date="2018-04" db="EMBL/GenBank/DDBJ databases">
        <title>Chitinophaga fuyangensis sp. nov., isolated from soil in a chemical factory.</title>
        <authorList>
            <person name="Chen K."/>
        </authorList>
    </citation>
    <scope>NUCLEOTIDE SEQUENCE [LARGE SCALE GENOMIC DNA]</scope>
    <source>
        <strain evidence="2 3">LY-1</strain>
    </source>
</reference>
<evidence type="ECO:0000313" key="2">
    <source>
        <dbReference type="EMBL" id="PUZ22878.1"/>
    </source>
</evidence>
<feature type="region of interest" description="Disordered" evidence="1">
    <location>
        <begin position="590"/>
        <end position="680"/>
    </location>
</feature>
<feature type="compositionally biased region" description="Low complexity" evidence="1">
    <location>
        <begin position="651"/>
        <end position="667"/>
    </location>
</feature>
<name>A0A2T7BCQ6_9BACT</name>
<feature type="compositionally biased region" description="Low complexity" evidence="1">
    <location>
        <begin position="595"/>
        <end position="613"/>
    </location>
</feature>
<dbReference type="RefSeq" id="WP_108688622.1">
    <property type="nucleotide sequence ID" value="NZ_QCYK01000003.1"/>
</dbReference>
<accession>A0A2T7BCQ6</accession>
<dbReference type="Proteomes" id="UP000244450">
    <property type="component" value="Unassembled WGS sequence"/>
</dbReference>
<protein>
    <submittedName>
        <fullName evidence="2">Uncharacterized protein</fullName>
    </submittedName>
</protein>
<proteinExistence type="predicted"/>
<feature type="compositionally biased region" description="Low complexity" evidence="1">
    <location>
        <begin position="620"/>
        <end position="642"/>
    </location>
</feature>
<comment type="caution">
    <text evidence="2">The sequence shown here is derived from an EMBL/GenBank/DDBJ whole genome shotgun (WGS) entry which is preliminary data.</text>
</comment>
<dbReference type="EMBL" id="QCYK01000003">
    <property type="protein sequence ID" value="PUZ22878.1"/>
    <property type="molecule type" value="Genomic_DNA"/>
</dbReference>
<dbReference type="OrthoDB" id="594666at2"/>
<gene>
    <name evidence="2" type="ORF">DCC81_20880</name>
</gene>
<dbReference type="AlphaFoldDB" id="A0A2T7BCQ6"/>
<feature type="compositionally biased region" description="Basic and acidic residues" evidence="1">
    <location>
        <begin position="302"/>
        <end position="311"/>
    </location>
</feature>
<evidence type="ECO:0000256" key="1">
    <source>
        <dbReference type="SAM" id="MobiDB-lite"/>
    </source>
</evidence>
<keyword evidence="3" id="KW-1185">Reference proteome</keyword>